<dbReference type="InterPro" id="IPR002885">
    <property type="entry name" value="PPR_rpt"/>
</dbReference>
<dbReference type="PANTHER" id="PTHR47926">
    <property type="entry name" value="PENTATRICOPEPTIDE REPEAT-CONTAINING PROTEIN"/>
    <property type="match status" value="1"/>
</dbReference>
<dbReference type="PROSITE" id="PS51375">
    <property type="entry name" value="PPR"/>
    <property type="match status" value="5"/>
</dbReference>
<dbReference type="GO" id="GO:0009451">
    <property type="term" value="P:RNA modification"/>
    <property type="evidence" value="ECO:0007669"/>
    <property type="project" value="InterPro"/>
</dbReference>
<evidence type="ECO:0000256" key="2">
    <source>
        <dbReference type="PROSITE-ProRule" id="PRU00708"/>
    </source>
</evidence>
<gene>
    <name evidence="3" type="ORF">IFM89_002836</name>
</gene>
<feature type="repeat" description="PPR" evidence="2">
    <location>
        <begin position="476"/>
        <end position="510"/>
    </location>
</feature>
<evidence type="ECO:0000256" key="1">
    <source>
        <dbReference type="ARBA" id="ARBA00022737"/>
    </source>
</evidence>
<dbReference type="Pfam" id="PF13041">
    <property type="entry name" value="PPR_2"/>
    <property type="match status" value="3"/>
</dbReference>
<keyword evidence="4" id="KW-1185">Reference proteome</keyword>
<dbReference type="FunFam" id="1.25.40.10:FF:000090">
    <property type="entry name" value="Pentatricopeptide repeat-containing protein, chloroplastic"/>
    <property type="match status" value="1"/>
</dbReference>
<sequence>MPCVPNVFTVPIVVSCCAELLCIEMGQMVHSLSLKLGLYVGNSAVGSSFVYMYSKCGNVIHGSKVFDEMELRDVVAWTALIVGYVQNEESDKGLGCLHEMHKTGEKPNFRTIEVGLQACANLADILNGRCLHGYSLKTGNGCSRYVQSSLLLMYSMCESTEGAHVAFCEIPNKDIISWTVIIAVYARSGSINECLELFWDMQISGVDPDGIVISCMLSCFGNAGKDYECKAFHGLIIRRNYEFDKMVSSSLLSMYCKCGCLDLAEKLFNGPCEWERDSWNCIVAGYGKVGLETKCIGTFRKMQHLGIESDFSSLSIVISSCSQLGALHLGKSIHCHMIKSGMDESTSVINSLVGMYGKLGNLATARKILFMVDRDIVTWNTLMSAYTHNGISSEALALFYEMILADLKPSSVTLMVALSACSHLAALDHGKRLHAYIKDAGLECDLSVATALVDMYVKCGQLQTSRVVFDSVSQRDVVFWNVMVSGYGIHGDAKSAVDIFQQMEASDVRPNAASFLAVLSACTHAGLVEEGKDLFCRMRDYSVVPTLRHYACMVDLLGRSGYLEDAEAMVQSMPLPPDGAMWGALLGACKIYNNVEVGERVARLAIDSDPENDGYYIMLSNLYGSVGKWKEAEEVRGIMKNKRVRKRSGWSAL</sequence>
<protein>
    <recommendedName>
        <fullName evidence="5">Pentatricopeptide repeat-containing protein</fullName>
    </recommendedName>
</protein>
<dbReference type="Proteomes" id="UP000631114">
    <property type="component" value="Unassembled WGS sequence"/>
</dbReference>
<evidence type="ECO:0000313" key="3">
    <source>
        <dbReference type="EMBL" id="KAF9591181.1"/>
    </source>
</evidence>
<dbReference type="InterPro" id="IPR046848">
    <property type="entry name" value="E_motif"/>
</dbReference>
<feature type="repeat" description="PPR" evidence="2">
    <location>
        <begin position="511"/>
        <end position="545"/>
    </location>
</feature>
<accession>A0A835H0X4</accession>
<feature type="repeat" description="PPR" evidence="2">
    <location>
        <begin position="174"/>
        <end position="208"/>
    </location>
</feature>
<dbReference type="InterPro" id="IPR046960">
    <property type="entry name" value="PPR_At4g14850-like_plant"/>
</dbReference>
<dbReference type="PANTHER" id="PTHR47926:SF397">
    <property type="entry name" value="(WILD MALAYSIAN BANANA) HYPOTHETICAL PROTEIN"/>
    <property type="match status" value="1"/>
</dbReference>
<comment type="caution">
    <text evidence="3">The sequence shown here is derived from an EMBL/GenBank/DDBJ whole genome shotgun (WGS) entry which is preliminary data.</text>
</comment>
<dbReference type="NCBIfam" id="TIGR00756">
    <property type="entry name" value="PPR"/>
    <property type="match status" value="6"/>
</dbReference>
<evidence type="ECO:0008006" key="5">
    <source>
        <dbReference type="Google" id="ProtNLM"/>
    </source>
</evidence>
<keyword evidence="1" id="KW-0677">Repeat</keyword>
<feature type="repeat" description="PPR" evidence="2">
    <location>
        <begin position="375"/>
        <end position="409"/>
    </location>
</feature>
<evidence type="ECO:0000313" key="4">
    <source>
        <dbReference type="Proteomes" id="UP000631114"/>
    </source>
</evidence>
<dbReference type="EMBL" id="JADFTS010000008">
    <property type="protein sequence ID" value="KAF9591181.1"/>
    <property type="molecule type" value="Genomic_DNA"/>
</dbReference>
<reference evidence="3 4" key="1">
    <citation type="submission" date="2020-10" db="EMBL/GenBank/DDBJ databases">
        <title>The Coptis chinensis genome and diversification of protoberbering-type alkaloids.</title>
        <authorList>
            <person name="Wang B."/>
            <person name="Shu S."/>
            <person name="Song C."/>
            <person name="Liu Y."/>
        </authorList>
    </citation>
    <scope>NUCLEOTIDE SEQUENCE [LARGE SCALE GENOMIC DNA]</scope>
    <source>
        <strain evidence="3">HL-2020</strain>
        <tissue evidence="3">Leaf</tissue>
    </source>
</reference>
<dbReference type="Gene3D" id="1.25.40.10">
    <property type="entry name" value="Tetratricopeptide repeat domain"/>
    <property type="match status" value="5"/>
</dbReference>
<feature type="repeat" description="PPR" evidence="2">
    <location>
        <begin position="73"/>
        <end position="107"/>
    </location>
</feature>
<dbReference type="GO" id="GO:0003723">
    <property type="term" value="F:RNA binding"/>
    <property type="evidence" value="ECO:0007669"/>
    <property type="project" value="InterPro"/>
</dbReference>
<proteinExistence type="predicted"/>
<dbReference type="OrthoDB" id="1882346at2759"/>
<dbReference type="FunFam" id="1.25.40.10:FF:000343">
    <property type="entry name" value="Pentatricopeptide repeat-containing protein At3g58590"/>
    <property type="match status" value="1"/>
</dbReference>
<dbReference type="Pfam" id="PF01535">
    <property type="entry name" value="PPR"/>
    <property type="match status" value="5"/>
</dbReference>
<dbReference type="Pfam" id="PF20431">
    <property type="entry name" value="E_motif"/>
    <property type="match status" value="1"/>
</dbReference>
<name>A0A835H0X4_9MAGN</name>
<dbReference type="InterPro" id="IPR011990">
    <property type="entry name" value="TPR-like_helical_dom_sf"/>
</dbReference>
<organism evidence="3 4">
    <name type="scientific">Coptis chinensis</name>
    <dbReference type="NCBI Taxonomy" id="261450"/>
    <lineage>
        <taxon>Eukaryota</taxon>
        <taxon>Viridiplantae</taxon>
        <taxon>Streptophyta</taxon>
        <taxon>Embryophyta</taxon>
        <taxon>Tracheophyta</taxon>
        <taxon>Spermatophyta</taxon>
        <taxon>Magnoliopsida</taxon>
        <taxon>Ranunculales</taxon>
        <taxon>Ranunculaceae</taxon>
        <taxon>Coptidoideae</taxon>
        <taxon>Coptis</taxon>
    </lineage>
</organism>
<dbReference type="AlphaFoldDB" id="A0A835H0X4"/>